<feature type="transmembrane region" description="Helical" evidence="6">
    <location>
        <begin position="63"/>
        <end position="82"/>
    </location>
</feature>
<evidence type="ECO:0000256" key="4">
    <source>
        <dbReference type="ARBA" id="ARBA00022989"/>
    </source>
</evidence>
<keyword evidence="3 6" id="KW-0812">Transmembrane</keyword>
<evidence type="ECO:0000256" key="1">
    <source>
        <dbReference type="ARBA" id="ARBA00004651"/>
    </source>
</evidence>
<feature type="transmembrane region" description="Helical" evidence="6">
    <location>
        <begin position="152"/>
        <end position="171"/>
    </location>
</feature>
<accession>A0A6P2D8R0</accession>
<feature type="transmembrane region" description="Helical" evidence="6">
    <location>
        <begin position="262"/>
        <end position="283"/>
    </location>
</feature>
<dbReference type="Proteomes" id="UP000464178">
    <property type="component" value="Chromosome"/>
</dbReference>
<sequence length="442" mass="46088">MAVPIEPGSQPLPAAKITRAEWGLILVLVAIQFTHMVDFVIIMPLGGRLMRELSLTEGQFAHIVSAYAWAAGIASLLASFVMDRFDRKSVLLTMYAGFTLSTLFCGFAAGYELLLVSRTLAGAFGGTAAVALMAVIGDVFPPEKRGRASGAVISSFAVASIAGLPAGLMLAEWFGRGAPFVALAGLSVLVWVLAWAKLPPIRGHLTAERPNRWAEFAEVVSNRGYLGAFAFSFFLVLGTFTVASFIGPYLTAVNDWTEGQLSQIYFVAGVCTLIGMTVVGRLADRLPRLGLFRVLGSAALVMAIVVTNLPPGPLWVAVIVMSGFMVAAAGRMVPVQALLLGVAKPKNRGAFMSVNTSVQHAATGLAPLIAGALVTIKPGVAIGYPDVGWVAAGTAAISLLLAGLLKPARADKSPLDAINSVEPASRAITPVAAEETAVEVAG</sequence>
<dbReference type="GO" id="GO:0022857">
    <property type="term" value="F:transmembrane transporter activity"/>
    <property type="evidence" value="ECO:0007669"/>
    <property type="project" value="InterPro"/>
</dbReference>
<dbReference type="Gene3D" id="1.20.1250.20">
    <property type="entry name" value="MFS general substrate transporter like domains"/>
    <property type="match status" value="1"/>
</dbReference>
<evidence type="ECO:0000256" key="5">
    <source>
        <dbReference type="ARBA" id="ARBA00023136"/>
    </source>
</evidence>
<feature type="transmembrane region" description="Helical" evidence="6">
    <location>
        <begin position="22"/>
        <end position="43"/>
    </location>
</feature>
<keyword evidence="8" id="KW-0813">Transport</keyword>
<keyword evidence="2" id="KW-1003">Cell membrane</keyword>
<organism evidence="8 9">
    <name type="scientific">Gemmata massiliana</name>
    <dbReference type="NCBI Taxonomy" id="1210884"/>
    <lineage>
        <taxon>Bacteria</taxon>
        <taxon>Pseudomonadati</taxon>
        <taxon>Planctomycetota</taxon>
        <taxon>Planctomycetia</taxon>
        <taxon>Gemmatales</taxon>
        <taxon>Gemmataceae</taxon>
        <taxon>Gemmata</taxon>
    </lineage>
</organism>
<feature type="transmembrane region" description="Helical" evidence="6">
    <location>
        <begin position="94"/>
        <end position="114"/>
    </location>
</feature>
<dbReference type="CDD" id="cd17324">
    <property type="entry name" value="MFS_NepI_like"/>
    <property type="match status" value="1"/>
</dbReference>
<feature type="transmembrane region" description="Helical" evidence="6">
    <location>
        <begin position="290"/>
        <end position="309"/>
    </location>
</feature>
<feature type="transmembrane region" description="Helical" evidence="6">
    <location>
        <begin position="225"/>
        <end position="250"/>
    </location>
</feature>
<dbReference type="KEGG" id="gms:SOIL9_11700"/>
<protein>
    <recommendedName>
        <fullName evidence="7">Major facilitator superfamily (MFS) profile domain-containing protein</fullName>
    </recommendedName>
</protein>
<keyword evidence="4 6" id="KW-1133">Transmembrane helix</keyword>
<evidence type="ECO:0000259" key="7">
    <source>
        <dbReference type="PROSITE" id="PS50850"/>
    </source>
</evidence>
<dbReference type="AlphaFoldDB" id="A0A6P2D8R0"/>
<dbReference type="PANTHER" id="PTHR43124">
    <property type="entry name" value="PURINE EFFLUX PUMP PBUE"/>
    <property type="match status" value="1"/>
</dbReference>
<dbReference type="PROSITE" id="PS50850">
    <property type="entry name" value="MFS"/>
    <property type="match status" value="1"/>
</dbReference>
<dbReference type="Pfam" id="PF07690">
    <property type="entry name" value="MFS_1"/>
    <property type="match status" value="1"/>
</dbReference>
<dbReference type="PANTHER" id="PTHR43124:SF10">
    <property type="entry name" value="PURINE EFFLUX PUMP PBUE"/>
    <property type="match status" value="1"/>
</dbReference>
<evidence type="ECO:0000313" key="9">
    <source>
        <dbReference type="Proteomes" id="UP000464178"/>
    </source>
</evidence>
<reference evidence="8 9" key="1">
    <citation type="submission" date="2019-05" db="EMBL/GenBank/DDBJ databases">
        <authorList>
            <consortium name="Science for Life Laboratories"/>
        </authorList>
    </citation>
    <scope>NUCLEOTIDE SEQUENCE [LARGE SCALE GENOMIC DNA]</scope>
    <source>
        <strain evidence="8">Soil9</strain>
    </source>
</reference>
<dbReference type="SUPFAM" id="SSF103473">
    <property type="entry name" value="MFS general substrate transporter"/>
    <property type="match status" value="1"/>
</dbReference>
<dbReference type="EMBL" id="LR593886">
    <property type="protein sequence ID" value="VTR96544.1"/>
    <property type="molecule type" value="Genomic_DNA"/>
</dbReference>
<dbReference type="InterPro" id="IPR036259">
    <property type="entry name" value="MFS_trans_sf"/>
</dbReference>
<feature type="domain" description="Major facilitator superfamily (MFS) profile" evidence="7">
    <location>
        <begin position="24"/>
        <end position="410"/>
    </location>
</feature>
<feature type="transmembrane region" description="Helical" evidence="6">
    <location>
        <begin position="177"/>
        <end position="196"/>
    </location>
</feature>
<proteinExistence type="predicted"/>
<dbReference type="RefSeq" id="WP_162670816.1">
    <property type="nucleotide sequence ID" value="NZ_LR593886.1"/>
</dbReference>
<evidence type="ECO:0000256" key="6">
    <source>
        <dbReference type="SAM" id="Phobius"/>
    </source>
</evidence>
<dbReference type="InterPro" id="IPR011701">
    <property type="entry name" value="MFS"/>
</dbReference>
<keyword evidence="9" id="KW-1185">Reference proteome</keyword>
<evidence type="ECO:0000256" key="3">
    <source>
        <dbReference type="ARBA" id="ARBA00022692"/>
    </source>
</evidence>
<evidence type="ECO:0000256" key="2">
    <source>
        <dbReference type="ARBA" id="ARBA00022475"/>
    </source>
</evidence>
<feature type="transmembrane region" description="Helical" evidence="6">
    <location>
        <begin position="387"/>
        <end position="405"/>
    </location>
</feature>
<gene>
    <name evidence="8" type="ORF">SOIL9_11700</name>
</gene>
<name>A0A6P2D8R0_9BACT</name>
<feature type="transmembrane region" description="Helical" evidence="6">
    <location>
        <begin position="315"/>
        <end position="340"/>
    </location>
</feature>
<dbReference type="InterPro" id="IPR020846">
    <property type="entry name" value="MFS_dom"/>
</dbReference>
<keyword evidence="5 6" id="KW-0472">Membrane</keyword>
<comment type="subcellular location">
    <subcellularLocation>
        <location evidence="1">Cell membrane</location>
        <topology evidence="1">Multi-pass membrane protein</topology>
    </subcellularLocation>
</comment>
<dbReference type="InterPro" id="IPR050189">
    <property type="entry name" value="MFS_Efflux_Transporters"/>
</dbReference>
<feature type="transmembrane region" description="Helical" evidence="6">
    <location>
        <begin position="361"/>
        <end position="381"/>
    </location>
</feature>
<evidence type="ECO:0000313" key="8">
    <source>
        <dbReference type="EMBL" id="VTR96544.1"/>
    </source>
</evidence>
<feature type="transmembrane region" description="Helical" evidence="6">
    <location>
        <begin position="120"/>
        <end position="140"/>
    </location>
</feature>
<dbReference type="GO" id="GO:0005886">
    <property type="term" value="C:plasma membrane"/>
    <property type="evidence" value="ECO:0007669"/>
    <property type="project" value="UniProtKB-SubCell"/>
</dbReference>
<keyword evidence="8" id="KW-0762">Sugar transport</keyword>